<evidence type="ECO:0000313" key="28">
    <source>
        <dbReference type="EMBL" id="VEN36957.1"/>
    </source>
</evidence>
<feature type="domain" description="UBP-type" evidence="27">
    <location>
        <begin position="4"/>
        <end position="120"/>
    </location>
</feature>
<evidence type="ECO:0000256" key="3">
    <source>
        <dbReference type="ARBA" id="ARBA00004389"/>
    </source>
</evidence>
<keyword evidence="21" id="KW-0539">Nucleus</keyword>
<dbReference type="SUPFAM" id="SSF54001">
    <property type="entry name" value="Cysteine proteinases"/>
    <property type="match status" value="1"/>
</dbReference>
<keyword evidence="19" id="KW-0804">Transcription</keyword>
<keyword evidence="11 24" id="KW-0833">Ubl conjugation pathway</keyword>
<dbReference type="Gene3D" id="3.30.40.10">
    <property type="entry name" value="Zinc/RING finger domain, C3HC4 (zinc finger)"/>
    <property type="match status" value="1"/>
</dbReference>
<evidence type="ECO:0000256" key="5">
    <source>
        <dbReference type="ARBA" id="ARBA00010345"/>
    </source>
</evidence>
<evidence type="ECO:0000259" key="27">
    <source>
        <dbReference type="PROSITE" id="PS50271"/>
    </source>
</evidence>
<keyword evidence="20" id="KW-0325">Glycoprotein</keyword>
<evidence type="ECO:0000256" key="7">
    <source>
        <dbReference type="ARBA" id="ARBA00022670"/>
    </source>
</evidence>
<evidence type="ECO:0000313" key="29">
    <source>
        <dbReference type="Proteomes" id="UP000410492"/>
    </source>
</evidence>
<dbReference type="PROSITE" id="PS50271">
    <property type="entry name" value="ZF_UBP"/>
    <property type="match status" value="1"/>
</dbReference>
<name>A0A653BMY8_CALMS</name>
<dbReference type="PROSITE" id="PS50235">
    <property type="entry name" value="USP_3"/>
    <property type="match status" value="1"/>
</dbReference>
<dbReference type="GO" id="GO:0016579">
    <property type="term" value="P:protein deubiquitination"/>
    <property type="evidence" value="ECO:0007669"/>
    <property type="project" value="InterPro"/>
</dbReference>
<keyword evidence="16 25" id="KW-1133">Transmembrane helix</keyword>
<evidence type="ECO:0000256" key="10">
    <source>
        <dbReference type="ARBA" id="ARBA00022771"/>
    </source>
</evidence>
<comment type="pathway">
    <text evidence="4">Glycolipid biosynthesis; glycosylphosphatidylinositol-anchor biosynthesis.</text>
</comment>
<keyword evidence="10 23" id="KW-0863">Zinc-finger</keyword>
<dbReference type="GO" id="GO:0005634">
    <property type="term" value="C:nucleus"/>
    <property type="evidence" value="ECO:0007669"/>
    <property type="project" value="UniProtKB-SubCell"/>
</dbReference>
<dbReference type="PROSITE" id="PS00973">
    <property type="entry name" value="USP_2"/>
    <property type="match status" value="1"/>
</dbReference>
<evidence type="ECO:0000256" key="8">
    <source>
        <dbReference type="ARBA" id="ARBA00022692"/>
    </source>
</evidence>
<dbReference type="InterPro" id="IPR001394">
    <property type="entry name" value="Peptidase_C19_UCH"/>
</dbReference>
<evidence type="ECO:0000259" key="26">
    <source>
        <dbReference type="PROSITE" id="PS50235"/>
    </source>
</evidence>
<dbReference type="SUPFAM" id="SSF57850">
    <property type="entry name" value="RING/U-box"/>
    <property type="match status" value="1"/>
</dbReference>
<dbReference type="GO" id="GO:0005789">
    <property type="term" value="C:endoplasmic reticulum membrane"/>
    <property type="evidence" value="ECO:0007669"/>
    <property type="project" value="UniProtKB-SubCell"/>
</dbReference>
<evidence type="ECO:0000256" key="11">
    <source>
        <dbReference type="ARBA" id="ARBA00022786"/>
    </source>
</evidence>
<sequence>MSAKGCLHVQGFKRIPKNLDTFKWVHAVFVVAGNRKTHETKIFNAFCRTCKNRGPFLHACLDCVYFGCHKHIREHTKTQKHNFSLELTYGQLHCSSCGDYVYDAEIDEMTMENKMNASKFKKRLFDCTSWDATEEERRLLSHKTKKICITPESTIGLRGLLNLGATCFMNCILQALMHTPLLRDYFLTEQHNCNSVPGVCFVCEISKLYQEFYKGDRVPLALPYLLHLTWNHAPHLAENKQQDAHEFFIATLNILHKHCLDTMHKNNELLETENGKCPCIIDKIFTGGLQSDLVCQNCNVVSTTIDPLWDFSLDLGPVTLDGKQPTSLKAVLERFTRAELLRVMCSNCGTYQESTKRLTMKTLPVVISFHLKRFQHSKKIKKKISTVISFPEMLDMTPFMSSSSTECPYPQDNRYSLFAVINHLGTSINVGHYTAYVRQQRDIWYKCDDHIITRADLKEVLDSEGEIKWLIETATPTSQLWQESGCKLCLKLDISRGMFVNPDELAELNRTQKLQILLDGNVDTEAPAHEASEHTVYVYLNDHNIERLSVKIPVHLRYQRGQITGGYGKVSLRKPSLLVWCPKQLSMVCGRGLKVEAPCDETFSKMCVWKNQTYQALFDDVELFVPVGDLDDYPLVSIVSLLLGCAGCVYILSVLSTTSL</sequence>
<keyword evidence="17" id="KW-0805">Transcription regulation</keyword>
<keyword evidence="9" id="KW-0479">Metal-binding</keyword>
<comment type="catalytic activity">
    <reaction evidence="1 24">
        <text>Thiol-dependent hydrolysis of ester, thioester, amide, peptide and isopeptide bonds formed by the C-terminal Gly of ubiquitin (a 76-residue protein attached to proteins as an intracellular targeting signal).</text>
        <dbReference type="EC" id="3.4.19.12"/>
    </reaction>
</comment>
<evidence type="ECO:0000256" key="18">
    <source>
        <dbReference type="ARBA" id="ARBA00023136"/>
    </source>
</evidence>
<keyword evidence="8 25" id="KW-0812">Transmembrane</keyword>
<proteinExistence type="inferred from homology"/>
<accession>A0A653BMY8</accession>
<keyword evidence="14" id="KW-0256">Endoplasmic reticulum</keyword>
<evidence type="ECO:0000256" key="24">
    <source>
        <dbReference type="RuleBase" id="RU366025"/>
    </source>
</evidence>
<organism evidence="28 29">
    <name type="scientific">Callosobruchus maculatus</name>
    <name type="common">Southern cowpea weevil</name>
    <name type="synonym">Pulse bruchid</name>
    <dbReference type="NCBI Taxonomy" id="64391"/>
    <lineage>
        <taxon>Eukaryota</taxon>
        <taxon>Metazoa</taxon>
        <taxon>Ecdysozoa</taxon>
        <taxon>Arthropoda</taxon>
        <taxon>Hexapoda</taxon>
        <taxon>Insecta</taxon>
        <taxon>Pterygota</taxon>
        <taxon>Neoptera</taxon>
        <taxon>Endopterygota</taxon>
        <taxon>Coleoptera</taxon>
        <taxon>Polyphaga</taxon>
        <taxon>Cucujiformia</taxon>
        <taxon>Chrysomeloidea</taxon>
        <taxon>Chrysomelidae</taxon>
        <taxon>Bruchinae</taxon>
        <taxon>Bruchini</taxon>
        <taxon>Callosobruchus</taxon>
    </lineage>
</organism>
<dbReference type="GO" id="GO:0004843">
    <property type="term" value="F:cysteine-type deubiquitinase activity"/>
    <property type="evidence" value="ECO:0007669"/>
    <property type="project" value="UniProtKB-UniRule"/>
</dbReference>
<dbReference type="GO" id="GO:0006508">
    <property type="term" value="P:proteolysis"/>
    <property type="evidence" value="ECO:0007669"/>
    <property type="project" value="UniProtKB-KW"/>
</dbReference>
<dbReference type="InterPro" id="IPR013233">
    <property type="entry name" value="PIG-X/PBN1"/>
</dbReference>
<dbReference type="Pfam" id="PF02148">
    <property type="entry name" value="zf-UBP"/>
    <property type="match status" value="1"/>
</dbReference>
<comment type="similarity">
    <text evidence="22">Belongs to the peptidase C19 family. UBP8 subfamily.</text>
</comment>
<feature type="domain" description="USP" evidence="26">
    <location>
        <begin position="158"/>
        <end position="473"/>
    </location>
</feature>
<dbReference type="OrthoDB" id="47475at2759"/>
<evidence type="ECO:0000256" key="17">
    <source>
        <dbReference type="ARBA" id="ARBA00023015"/>
    </source>
</evidence>
<keyword evidence="6" id="KW-0337">GPI-anchor biosynthesis</keyword>
<dbReference type="InterPro" id="IPR038765">
    <property type="entry name" value="Papain-like_cys_pep_sf"/>
</dbReference>
<keyword evidence="18 25" id="KW-0472">Membrane</keyword>
<feature type="transmembrane region" description="Helical" evidence="25">
    <location>
        <begin position="633"/>
        <end position="655"/>
    </location>
</feature>
<reference evidence="28 29" key="1">
    <citation type="submission" date="2019-01" db="EMBL/GenBank/DDBJ databases">
        <authorList>
            <person name="Sayadi A."/>
        </authorList>
    </citation>
    <scope>NUCLEOTIDE SEQUENCE [LARGE SCALE GENOMIC DNA]</scope>
</reference>
<comment type="subcellular location">
    <subcellularLocation>
        <location evidence="3">Endoplasmic reticulum membrane</location>
        <topology evidence="3">Single-pass membrane protein</topology>
    </subcellularLocation>
    <subcellularLocation>
        <location evidence="2">Nucleus</location>
    </subcellularLocation>
</comment>
<keyword evidence="15" id="KW-0862">Zinc</keyword>
<evidence type="ECO:0000256" key="21">
    <source>
        <dbReference type="ARBA" id="ARBA00023242"/>
    </source>
</evidence>
<dbReference type="EMBL" id="CAACVG010002865">
    <property type="protein sequence ID" value="VEN36957.1"/>
    <property type="molecule type" value="Genomic_DNA"/>
</dbReference>
<dbReference type="InterPro" id="IPR018200">
    <property type="entry name" value="USP_CS"/>
</dbReference>
<dbReference type="Pfam" id="PF00443">
    <property type="entry name" value="UCH"/>
    <property type="match status" value="1"/>
</dbReference>
<keyword evidence="29" id="KW-1185">Reference proteome</keyword>
<dbReference type="SMART" id="SM00780">
    <property type="entry name" value="PIG-X"/>
    <property type="match status" value="1"/>
</dbReference>
<evidence type="ECO:0000256" key="19">
    <source>
        <dbReference type="ARBA" id="ARBA00023163"/>
    </source>
</evidence>
<dbReference type="AlphaFoldDB" id="A0A653BMY8"/>
<protein>
    <recommendedName>
        <fullName evidence="24">Ubiquitin carboxyl-terminal hydrolase</fullName>
        <ecNumber evidence="24">3.4.19.12</ecNumber>
    </recommendedName>
</protein>
<dbReference type="PROSITE" id="PS00972">
    <property type="entry name" value="USP_1"/>
    <property type="match status" value="1"/>
</dbReference>
<dbReference type="InterPro" id="IPR050185">
    <property type="entry name" value="Ub_carboxyl-term_hydrolase"/>
</dbReference>
<evidence type="ECO:0000256" key="1">
    <source>
        <dbReference type="ARBA" id="ARBA00000707"/>
    </source>
</evidence>
<evidence type="ECO:0000256" key="14">
    <source>
        <dbReference type="ARBA" id="ARBA00022824"/>
    </source>
</evidence>
<dbReference type="UniPathway" id="UPA00196"/>
<dbReference type="InterPro" id="IPR013083">
    <property type="entry name" value="Znf_RING/FYVE/PHD"/>
</dbReference>
<dbReference type="Proteomes" id="UP000410492">
    <property type="component" value="Unassembled WGS sequence"/>
</dbReference>
<keyword evidence="7 24" id="KW-0645">Protease</keyword>
<dbReference type="Pfam" id="PF08320">
    <property type="entry name" value="PIG-X"/>
    <property type="match status" value="1"/>
</dbReference>
<dbReference type="PANTHER" id="PTHR21646:SF33">
    <property type="entry name" value="UBIQUITIN CARBOXYL-TERMINAL HYDROLASE 22"/>
    <property type="match status" value="1"/>
</dbReference>
<evidence type="ECO:0000256" key="15">
    <source>
        <dbReference type="ARBA" id="ARBA00022833"/>
    </source>
</evidence>
<dbReference type="EC" id="3.4.19.12" evidence="24"/>
<evidence type="ECO:0000256" key="20">
    <source>
        <dbReference type="ARBA" id="ARBA00023180"/>
    </source>
</evidence>
<dbReference type="GO" id="GO:0006506">
    <property type="term" value="P:GPI anchor biosynthetic process"/>
    <property type="evidence" value="ECO:0007669"/>
    <property type="project" value="UniProtKB-UniPathway"/>
</dbReference>
<evidence type="ECO:0000256" key="25">
    <source>
        <dbReference type="SAM" id="Phobius"/>
    </source>
</evidence>
<dbReference type="InterPro" id="IPR001607">
    <property type="entry name" value="Znf_UBP"/>
</dbReference>
<dbReference type="Gene3D" id="3.90.70.10">
    <property type="entry name" value="Cysteine proteinases"/>
    <property type="match status" value="1"/>
</dbReference>
<evidence type="ECO:0000256" key="16">
    <source>
        <dbReference type="ARBA" id="ARBA00022989"/>
    </source>
</evidence>
<dbReference type="InterPro" id="IPR028889">
    <property type="entry name" value="USP"/>
</dbReference>
<evidence type="ECO:0000256" key="9">
    <source>
        <dbReference type="ARBA" id="ARBA00022723"/>
    </source>
</evidence>
<dbReference type="PANTHER" id="PTHR21646">
    <property type="entry name" value="UBIQUITIN CARBOXYL-TERMINAL HYDROLASE"/>
    <property type="match status" value="1"/>
</dbReference>
<evidence type="ECO:0000256" key="4">
    <source>
        <dbReference type="ARBA" id="ARBA00004687"/>
    </source>
</evidence>
<keyword evidence="13 24" id="KW-0788">Thiol protease</keyword>
<evidence type="ECO:0000256" key="2">
    <source>
        <dbReference type="ARBA" id="ARBA00004123"/>
    </source>
</evidence>
<keyword evidence="12 24" id="KW-0378">Hydrolase</keyword>
<dbReference type="GO" id="GO:0008270">
    <property type="term" value="F:zinc ion binding"/>
    <property type="evidence" value="ECO:0007669"/>
    <property type="project" value="UniProtKB-KW"/>
</dbReference>
<gene>
    <name evidence="28" type="ORF">CALMAC_LOCUS2374</name>
</gene>
<evidence type="ECO:0000256" key="12">
    <source>
        <dbReference type="ARBA" id="ARBA00022801"/>
    </source>
</evidence>
<evidence type="ECO:0000256" key="23">
    <source>
        <dbReference type="PROSITE-ProRule" id="PRU00502"/>
    </source>
</evidence>
<evidence type="ECO:0000256" key="22">
    <source>
        <dbReference type="ARBA" id="ARBA00038490"/>
    </source>
</evidence>
<evidence type="ECO:0000256" key="6">
    <source>
        <dbReference type="ARBA" id="ARBA00022502"/>
    </source>
</evidence>
<comment type="similarity">
    <text evidence="5">Belongs to the PIGX family.</text>
</comment>
<evidence type="ECO:0000256" key="13">
    <source>
        <dbReference type="ARBA" id="ARBA00022807"/>
    </source>
</evidence>